<dbReference type="Proteomes" id="UP000538472">
    <property type="component" value="Unassembled WGS sequence"/>
</dbReference>
<proteinExistence type="predicted"/>
<sequence>WGEDLVYRLLVPLKAPPRHSFHLELDTEGEVLERNSRVRVKLECLCRRERLLGDMLCFLYHPEYELVRQEASLLQSLCIGSYLDVQKTAFWLQQLMKTACVAVPRWAKGQLTVLPSTRFCKLKVIHSRKRSLFIELILAVQQGNSDTFVTM</sequence>
<dbReference type="AlphaFoldDB" id="A0A7K8TFR6"/>
<dbReference type="EMBL" id="VWZB01002429">
    <property type="protein sequence ID" value="NXF40262.1"/>
    <property type="molecule type" value="Genomic_DNA"/>
</dbReference>
<gene>
    <name evidence="1" type="primary">Itpripl1_2</name>
    <name evidence="1" type="ORF">NYCBRA_R15569</name>
</gene>
<evidence type="ECO:0000313" key="1">
    <source>
        <dbReference type="EMBL" id="NXF40262.1"/>
    </source>
</evidence>
<evidence type="ECO:0000313" key="2">
    <source>
        <dbReference type="Proteomes" id="UP000538472"/>
    </source>
</evidence>
<reference evidence="1 2" key="1">
    <citation type="submission" date="2019-09" db="EMBL/GenBank/DDBJ databases">
        <title>Bird 10,000 Genomes (B10K) Project - Family phase.</title>
        <authorList>
            <person name="Zhang G."/>
        </authorList>
    </citation>
    <scope>NUCLEOTIDE SEQUENCE [LARGE SCALE GENOMIC DNA]</scope>
    <source>
        <strain evidence="1">B10K-CU-031-10</strain>
        <tissue evidence="1">Muscle</tissue>
    </source>
</reference>
<feature type="non-terminal residue" evidence="1">
    <location>
        <position position="151"/>
    </location>
</feature>
<organism evidence="1 2">
    <name type="scientific">Nyctibius bracteatus</name>
    <name type="common">Rufous potoo</name>
    <dbReference type="NCBI Taxonomy" id="48426"/>
    <lineage>
        <taxon>Eukaryota</taxon>
        <taxon>Metazoa</taxon>
        <taxon>Chordata</taxon>
        <taxon>Craniata</taxon>
        <taxon>Vertebrata</taxon>
        <taxon>Euteleostomi</taxon>
        <taxon>Archelosauria</taxon>
        <taxon>Archosauria</taxon>
        <taxon>Dinosauria</taxon>
        <taxon>Saurischia</taxon>
        <taxon>Theropoda</taxon>
        <taxon>Coelurosauria</taxon>
        <taxon>Aves</taxon>
        <taxon>Neognathae</taxon>
        <taxon>Neoaves</taxon>
        <taxon>Strisores</taxon>
        <taxon>Caprimulgiformes</taxon>
        <taxon>Nyctibiidae</taxon>
        <taxon>Nyctibius</taxon>
    </lineage>
</organism>
<name>A0A7K8TFR6_9AVES</name>
<feature type="non-terminal residue" evidence="1">
    <location>
        <position position="1"/>
    </location>
</feature>
<comment type="caution">
    <text evidence="1">The sequence shown here is derived from an EMBL/GenBank/DDBJ whole genome shotgun (WGS) entry which is preliminary data.</text>
</comment>
<keyword evidence="2" id="KW-1185">Reference proteome</keyword>
<accession>A0A7K8TFR6</accession>
<protein>
    <submittedName>
        <fullName evidence="1">IPIL1 protein</fullName>
    </submittedName>
</protein>